<feature type="chain" id="PRO_5046441745" description="Chaplin domain-containing protein" evidence="1">
    <location>
        <begin position="27"/>
        <end position="86"/>
    </location>
</feature>
<dbReference type="RefSeq" id="WP_398656534.1">
    <property type="nucleotide sequence ID" value="NZ_JBITDC010000004.1"/>
</dbReference>
<comment type="caution">
    <text evidence="2">The sequence shown here is derived from an EMBL/GenBank/DDBJ whole genome shotgun (WGS) entry which is preliminary data.</text>
</comment>
<reference evidence="2 3" key="1">
    <citation type="submission" date="2024-10" db="EMBL/GenBank/DDBJ databases">
        <title>The Natural Products Discovery Center: Release of the First 8490 Sequenced Strains for Exploring Actinobacteria Biosynthetic Diversity.</title>
        <authorList>
            <person name="Kalkreuter E."/>
            <person name="Kautsar S.A."/>
            <person name="Yang D."/>
            <person name="Bader C.D."/>
            <person name="Teijaro C.N."/>
            <person name="Fluegel L."/>
            <person name="Davis C.M."/>
            <person name="Simpson J.R."/>
            <person name="Lauterbach L."/>
            <person name="Steele A.D."/>
            <person name="Gui C."/>
            <person name="Meng S."/>
            <person name="Li G."/>
            <person name="Viehrig K."/>
            <person name="Ye F."/>
            <person name="Su P."/>
            <person name="Kiefer A.F."/>
            <person name="Nichols A."/>
            <person name="Cepeda A.J."/>
            <person name="Yan W."/>
            <person name="Fan B."/>
            <person name="Jiang Y."/>
            <person name="Adhikari A."/>
            <person name="Zheng C.-J."/>
            <person name="Schuster L."/>
            <person name="Cowan T.M."/>
            <person name="Smanski M.J."/>
            <person name="Chevrette M.G."/>
            <person name="De Carvalho L.P.S."/>
            <person name="Shen B."/>
        </authorList>
    </citation>
    <scope>NUCLEOTIDE SEQUENCE [LARGE SCALE GENOMIC DNA]</scope>
    <source>
        <strain evidence="2 3">NPDC051599</strain>
    </source>
</reference>
<evidence type="ECO:0000313" key="2">
    <source>
        <dbReference type="EMBL" id="MFI5675750.1"/>
    </source>
</evidence>
<keyword evidence="1" id="KW-0732">Signal</keyword>
<protein>
    <recommendedName>
        <fullName evidence="4">Chaplin domain-containing protein</fullName>
    </recommendedName>
</protein>
<organism evidence="2 3">
    <name type="scientific">Streptomyces cellulosae</name>
    <dbReference type="NCBI Taxonomy" id="1968"/>
    <lineage>
        <taxon>Bacteria</taxon>
        <taxon>Bacillati</taxon>
        <taxon>Actinomycetota</taxon>
        <taxon>Actinomycetes</taxon>
        <taxon>Kitasatosporales</taxon>
        <taxon>Streptomycetaceae</taxon>
        <taxon>Streptomyces</taxon>
    </lineage>
</organism>
<evidence type="ECO:0008006" key="4">
    <source>
        <dbReference type="Google" id="ProtNLM"/>
    </source>
</evidence>
<accession>A0ABW7Y078</accession>
<proteinExistence type="predicted"/>
<dbReference type="Proteomes" id="UP001612415">
    <property type="component" value="Unassembled WGS sequence"/>
</dbReference>
<dbReference type="EMBL" id="JBITDC010000004">
    <property type="protein sequence ID" value="MFI5675750.1"/>
    <property type="molecule type" value="Genomic_DNA"/>
</dbReference>
<name>A0ABW7Y078_STRCE</name>
<evidence type="ECO:0000313" key="3">
    <source>
        <dbReference type="Proteomes" id="UP001612415"/>
    </source>
</evidence>
<keyword evidence="3" id="KW-1185">Reference proteome</keyword>
<evidence type="ECO:0000256" key="1">
    <source>
        <dbReference type="SAM" id="SignalP"/>
    </source>
</evidence>
<feature type="signal peptide" evidence="1">
    <location>
        <begin position="1"/>
        <end position="26"/>
    </location>
</feature>
<sequence>MGKLNKFAAVAVVAGGVVLCGGVAHGDDSIPATGNFCAVMGSDIGDGHGHGDPSDVTIGNEQVVECGQAFEAGAASTINDPLFWAH</sequence>
<gene>
    <name evidence="2" type="ORF">ACIA8P_13890</name>
</gene>